<dbReference type="Proteomes" id="UP000005019">
    <property type="component" value="Unassembled WGS sequence"/>
</dbReference>
<feature type="compositionally biased region" description="Polar residues" evidence="1">
    <location>
        <begin position="160"/>
        <end position="173"/>
    </location>
</feature>
<dbReference type="EMBL" id="AFHG01000053">
    <property type="protein sequence ID" value="EGK70856.1"/>
    <property type="molecule type" value="Genomic_DNA"/>
</dbReference>
<evidence type="ECO:0000313" key="4">
    <source>
        <dbReference type="Proteomes" id="UP000005019"/>
    </source>
</evidence>
<protein>
    <recommendedName>
        <fullName evidence="2">ATPase AAA-type core domain-containing protein</fullName>
    </recommendedName>
</protein>
<proteinExistence type="predicted"/>
<dbReference type="eggNOG" id="COG0466">
    <property type="taxonomic scope" value="Bacteria"/>
</dbReference>
<sequence length="537" mass="60016">MIYFRHREGDMAIRNVLLDRFFASHEELLGHAKDVQDQEFSWSLSFSIEFLPGHISLVFKALSEFKAIVGEKRLADDSAFFLWADAAHGPTVFMFANGLDRARRTALMERCKELRMEAAYRCKACGRHLDEMFDGFCPPHSRLHRWKVERWYAGPHQASPEGQSSSPSHQESILESAPSRIEPEESSSEPTALASPEAAKMCAEGGTSPDMGLVVEMWHEQSVSLLRSQLPGMDVDSRARVRGYIDRIASQKPKKPLRMFSGVTQGLFDDLRMLFPNFASVIDYVEGQCALSLATGRELAFDPILIHGKPGHGKSIFMQHLAAGLNLTPVLLVDMSSAQCGASLSGSEQYWANSSPGQFFWHVVCGEVANPVVVLEEIDKVDHQLGSRNATSPLSALHRLLERHSASRFFDLALPEFNLDVSRVIWLATCNVIERVPDAIKQRFLAFEIPKPDEKQARHIAISVFTHLRHERGWTHFLDGNLSDEALRILSVMPPREMRKRLTAGAGRALLAGRRSLVAEDLLGVAPLEHGVQLVLH</sequence>
<feature type="region of interest" description="Disordered" evidence="1">
    <location>
        <begin position="155"/>
        <end position="199"/>
    </location>
</feature>
<accession>F5RFK0</accession>
<reference evidence="3 4" key="1">
    <citation type="journal article" date="2011" name="J. Bacteriol.">
        <title>Genome sequence of Methyloversatilis universalis FAM5T, a methylotrophic representative of the order Rhodocyclales.</title>
        <authorList>
            <person name="Kittichotirat W."/>
            <person name="Good N.M."/>
            <person name="Hall R."/>
            <person name="Bringel F."/>
            <person name="Lajus A."/>
            <person name="Medigue C."/>
            <person name="Smalley N.E."/>
            <person name="Beck D."/>
            <person name="Bumgarner R."/>
            <person name="Vuilleumier S."/>
            <person name="Kalyuzhnaya M.G."/>
        </authorList>
    </citation>
    <scope>NUCLEOTIDE SEQUENCE [LARGE SCALE GENOMIC DNA]</scope>
    <source>
        <strain evidence="4">ATCC BAA-1314 / JCM 13912 / FAM5</strain>
    </source>
</reference>
<feature type="compositionally biased region" description="Low complexity" evidence="1">
    <location>
        <begin position="188"/>
        <end position="199"/>
    </location>
</feature>
<dbReference type="InterPro" id="IPR003959">
    <property type="entry name" value="ATPase_AAA_core"/>
</dbReference>
<keyword evidence="4" id="KW-1185">Reference proteome</keyword>
<dbReference type="InterPro" id="IPR027417">
    <property type="entry name" value="P-loop_NTPase"/>
</dbReference>
<comment type="caution">
    <text evidence="3">The sequence shown here is derived from an EMBL/GenBank/DDBJ whole genome shotgun (WGS) entry which is preliminary data.</text>
</comment>
<evidence type="ECO:0000259" key="2">
    <source>
        <dbReference type="Pfam" id="PF00004"/>
    </source>
</evidence>
<dbReference type="SUPFAM" id="SSF52540">
    <property type="entry name" value="P-loop containing nucleoside triphosphate hydrolases"/>
    <property type="match status" value="1"/>
</dbReference>
<dbReference type="Pfam" id="PF00004">
    <property type="entry name" value="AAA"/>
    <property type="match status" value="1"/>
</dbReference>
<dbReference type="Gene3D" id="3.40.50.300">
    <property type="entry name" value="P-loop containing nucleotide triphosphate hydrolases"/>
    <property type="match status" value="1"/>
</dbReference>
<name>F5RFK0_METUF</name>
<feature type="domain" description="ATPase AAA-type core" evidence="2">
    <location>
        <begin position="304"/>
        <end position="444"/>
    </location>
</feature>
<organism evidence="3 4">
    <name type="scientific">Methyloversatilis universalis (strain ATCC BAA-1314 / DSM 25237 / JCM 13912 / CCUG 52030 / FAM5)</name>
    <dbReference type="NCBI Taxonomy" id="1000565"/>
    <lineage>
        <taxon>Bacteria</taxon>
        <taxon>Pseudomonadati</taxon>
        <taxon>Pseudomonadota</taxon>
        <taxon>Betaproteobacteria</taxon>
        <taxon>Nitrosomonadales</taxon>
        <taxon>Sterolibacteriaceae</taxon>
        <taxon>Methyloversatilis</taxon>
    </lineage>
</organism>
<evidence type="ECO:0000256" key="1">
    <source>
        <dbReference type="SAM" id="MobiDB-lite"/>
    </source>
</evidence>
<evidence type="ECO:0000313" key="3">
    <source>
        <dbReference type="EMBL" id="EGK70856.1"/>
    </source>
</evidence>
<dbReference type="AlphaFoldDB" id="F5RFK0"/>
<gene>
    <name evidence="3" type="ORF">METUNv1_03081</name>
</gene>
<dbReference type="STRING" id="1000565.METUNv1_03081"/>
<dbReference type="GO" id="GO:0016887">
    <property type="term" value="F:ATP hydrolysis activity"/>
    <property type="evidence" value="ECO:0007669"/>
    <property type="project" value="InterPro"/>
</dbReference>
<dbReference type="GO" id="GO:0005524">
    <property type="term" value="F:ATP binding"/>
    <property type="evidence" value="ECO:0007669"/>
    <property type="project" value="InterPro"/>
</dbReference>